<dbReference type="NCBIfam" id="TIGR01840">
    <property type="entry name" value="esterase_phb"/>
    <property type="match status" value="1"/>
</dbReference>
<name>A0A1I1X682_9ACTN</name>
<organism evidence="4 5">
    <name type="scientific">Actinopolyspora alba</name>
    <dbReference type="NCBI Taxonomy" id="673379"/>
    <lineage>
        <taxon>Bacteria</taxon>
        <taxon>Bacillati</taxon>
        <taxon>Actinomycetota</taxon>
        <taxon>Actinomycetes</taxon>
        <taxon>Actinopolysporales</taxon>
        <taxon>Actinopolysporaceae</taxon>
        <taxon>Actinopolyspora</taxon>
        <taxon>Actinopolyspora alba group</taxon>
    </lineage>
</organism>
<evidence type="ECO:0000313" key="5">
    <source>
        <dbReference type="Proteomes" id="UP000198716"/>
    </source>
</evidence>
<feature type="signal peptide" evidence="3">
    <location>
        <begin position="1"/>
        <end position="34"/>
    </location>
</feature>
<dbReference type="GO" id="GO:0005576">
    <property type="term" value="C:extracellular region"/>
    <property type="evidence" value="ECO:0007669"/>
    <property type="project" value="InterPro"/>
</dbReference>
<dbReference type="Gene3D" id="3.40.50.1820">
    <property type="entry name" value="alpha/beta hydrolase"/>
    <property type="match status" value="1"/>
</dbReference>
<dbReference type="InterPro" id="IPR010126">
    <property type="entry name" value="Esterase_phb"/>
</dbReference>
<dbReference type="InterPro" id="IPR050955">
    <property type="entry name" value="Plant_Biomass_Hydrol_Est"/>
</dbReference>
<feature type="chain" id="PRO_5011612193" evidence="3">
    <location>
        <begin position="35"/>
        <end position="325"/>
    </location>
</feature>
<dbReference type="EMBL" id="FOMZ01000006">
    <property type="protein sequence ID" value="SFE01213.1"/>
    <property type="molecule type" value="Genomic_DNA"/>
</dbReference>
<evidence type="ECO:0000256" key="2">
    <source>
        <dbReference type="ARBA" id="ARBA00022801"/>
    </source>
</evidence>
<evidence type="ECO:0000256" key="3">
    <source>
        <dbReference type="SAM" id="SignalP"/>
    </source>
</evidence>
<protein>
    <submittedName>
        <fullName evidence="4">Esterase, PHB depolymerase family</fullName>
    </submittedName>
</protein>
<dbReference type="InterPro" id="IPR029058">
    <property type="entry name" value="AB_hydrolase_fold"/>
</dbReference>
<dbReference type="RefSeq" id="WP_092926752.1">
    <property type="nucleotide sequence ID" value="NZ_FOMZ01000006.1"/>
</dbReference>
<accession>A0A1I1X682</accession>
<dbReference type="GO" id="GO:0016787">
    <property type="term" value="F:hydrolase activity"/>
    <property type="evidence" value="ECO:0007669"/>
    <property type="project" value="UniProtKB-KW"/>
</dbReference>
<dbReference type="PANTHER" id="PTHR43037:SF1">
    <property type="entry name" value="BLL1128 PROTEIN"/>
    <property type="match status" value="1"/>
</dbReference>
<dbReference type="AlphaFoldDB" id="A0A1I1X682"/>
<dbReference type="PANTHER" id="PTHR43037">
    <property type="entry name" value="UNNAMED PRODUCT-RELATED"/>
    <property type="match status" value="1"/>
</dbReference>
<sequence length="325" mass="34514">MRTTKTKIRFRALATLVAVLSLLAIPFTAKTARAATIEEVINFGSNPGNLRMYRYAPDGLAADRPLVVAMHGCTQNATDYGTRSGWVETAEKHRFALLLPEQSSTNNFNHCFNWFQGADTTRGSGEAESIAQMRRHMLDSVGSDPGKVYATGLSAGGAMTAAMLAAYPEQYEAGGVVAGLPYGCATSLLDAYTCMYPGKNDSPESWGDLVRAASSHSGPWPGLDVWHGDADYTVAVANQRELIEQWANVHGTDAIADSSGSIGGYPYSTYENTAGTTVVRSYTITGMSHGQPVAPSSGCGATASHMLDVGVCAASMMTENWQLAD</sequence>
<dbReference type="Proteomes" id="UP000198716">
    <property type="component" value="Unassembled WGS sequence"/>
</dbReference>
<reference evidence="5" key="1">
    <citation type="submission" date="2016-10" db="EMBL/GenBank/DDBJ databases">
        <authorList>
            <person name="Varghese N."/>
            <person name="Submissions S."/>
        </authorList>
    </citation>
    <scope>NUCLEOTIDE SEQUENCE [LARGE SCALE GENOMIC DNA]</scope>
    <source>
        <strain evidence="5">DSM 45004</strain>
    </source>
</reference>
<dbReference type="SUPFAM" id="SSF53474">
    <property type="entry name" value="alpha/beta-Hydrolases"/>
    <property type="match status" value="1"/>
</dbReference>
<keyword evidence="1 3" id="KW-0732">Signal</keyword>
<gene>
    <name evidence="4" type="ORF">SAMN04487819_106244</name>
</gene>
<keyword evidence="5" id="KW-1185">Reference proteome</keyword>
<proteinExistence type="predicted"/>
<keyword evidence="2" id="KW-0378">Hydrolase</keyword>
<evidence type="ECO:0000313" key="4">
    <source>
        <dbReference type="EMBL" id="SFE01213.1"/>
    </source>
</evidence>
<dbReference type="Pfam" id="PF10503">
    <property type="entry name" value="Esterase_PHB"/>
    <property type="match status" value="1"/>
</dbReference>
<evidence type="ECO:0000256" key="1">
    <source>
        <dbReference type="ARBA" id="ARBA00022729"/>
    </source>
</evidence>